<gene>
    <name evidence="1" type="ORF">MLD38_012956</name>
</gene>
<accession>A0ACB9R817</accession>
<proteinExistence type="predicted"/>
<evidence type="ECO:0000313" key="1">
    <source>
        <dbReference type="EMBL" id="KAI4375039.1"/>
    </source>
</evidence>
<dbReference type="Proteomes" id="UP001057402">
    <property type="component" value="Chromosome 4"/>
</dbReference>
<name>A0ACB9R817_9MYRT</name>
<keyword evidence="2" id="KW-1185">Reference proteome</keyword>
<dbReference type="EMBL" id="CM042883">
    <property type="protein sequence ID" value="KAI4375039.1"/>
    <property type="molecule type" value="Genomic_DNA"/>
</dbReference>
<reference evidence="2" key="1">
    <citation type="journal article" date="2023" name="Front. Plant Sci.">
        <title>Chromosomal-level genome assembly of Melastoma candidum provides insights into trichome evolution.</title>
        <authorList>
            <person name="Zhong Y."/>
            <person name="Wu W."/>
            <person name="Sun C."/>
            <person name="Zou P."/>
            <person name="Liu Y."/>
            <person name="Dai S."/>
            <person name="Zhou R."/>
        </authorList>
    </citation>
    <scope>NUCLEOTIDE SEQUENCE [LARGE SCALE GENOMIC DNA]</scope>
</reference>
<organism evidence="1 2">
    <name type="scientific">Melastoma candidum</name>
    <dbReference type="NCBI Taxonomy" id="119954"/>
    <lineage>
        <taxon>Eukaryota</taxon>
        <taxon>Viridiplantae</taxon>
        <taxon>Streptophyta</taxon>
        <taxon>Embryophyta</taxon>
        <taxon>Tracheophyta</taxon>
        <taxon>Spermatophyta</taxon>
        <taxon>Magnoliopsida</taxon>
        <taxon>eudicotyledons</taxon>
        <taxon>Gunneridae</taxon>
        <taxon>Pentapetalae</taxon>
        <taxon>rosids</taxon>
        <taxon>malvids</taxon>
        <taxon>Myrtales</taxon>
        <taxon>Melastomataceae</taxon>
        <taxon>Melastomatoideae</taxon>
        <taxon>Melastomateae</taxon>
        <taxon>Melastoma</taxon>
    </lineage>
</organism>
<protein>
    <submittedName>
        <fullName evidence="1">Uncharacterized protein</fullName>
    </submittedName>
</protein>
<sequence>MEELELENHHRKLLHGRLHHRLHPHPPPPYQQHHHRSGLRTREPSPDSVILALESHFSSSLFSSSAPSVDRLSFASDADASLHLAGSEREGPDPDPNNASGTASAVHHKLNSFLLCTRQAEKAKVQKEDHDCHVGEDQEEEEEEGHLPLDSARSSFSLALKECNERRSRSETQSGKSDRRRPASVDFNNGSASSPRMGPVKTGSTGSRKSGTFPSPGTPNYRNPSIGLQKGWSSERVPLQSNTGMKSGGAAYLPFNHNGRTLPSKWEDAERWIFSPVYAESFVKPLVPPPHRRPKSKSGPLGPPGVTYHSLYSPATSIYEGGNMGNFMARSPLCTGVMGADGFRMPGSNGGSYQVRAEPCMGRSVSIHGYSDLPDHQSSAGTQETDGSSDQLKDAATDVSRAVSRRDMATQMSPHGSTCSSPGRSLSFSASPPNLQIVELLGVNSPKLEMKDVQVDERVILTGRLKKSKCRIIGKGSGTSDEWKTKAADVQSCVWDVSDPVKSISKTRREEAKITAWENLQKAKAEASIRKLEMKLEKKRSSSMDKIMKKLRSAQKRAQEMRSSAVTNQAPPASNNPHKALIFRRSRPVGSLGGCFTCHAF</sequence>
<comment type="caution">
    <text evidence="1">The sequence shown here is derived from an EMBL/GenBank/DDBJ whole genome shotgun (WGS) entry which is preliminary data.</text>
</comment>
<evidence type="ECO:0000313" key="2">
    <source>
        <dbReference type="Proteomes" id="UP001057402"/>
    </source>
</evidence>